<dbReference type="GO" id="GO:0009788">
    <property type="term" value="P:negative regulation of abscisic acid-activated signaling pathway"/>
    <property type="evidence" value="ECO:0007669"/>
    <property type="project" value="TreeGrafter"/>
</dbReference>
<evidence type="ECO:0000313" key="1">
    <source>
        <dbReference type="EMBL" id="WVZ13488.1"/>
    </source>
</evidence>
<dbReference type="Proteomes" id="UP001374535">
    <property type="component" value="Chromosome 4"/>
</dbReference>
<dbReference type="GO" id="GO:0005802">
    <property type="term" value="C:trans-Golgi network"/>
    <property type="evidence" value="ECO:0007669"/>
    <property type="project" value="TreeGrafter"/>
</dbReference>
<dbReference type="AlphaFoldDB" id="A0AAQ3S1Y2"/>
<dbReference type="InterPro" id="IPR044584">
    <property type="entry name" value="KEG"/>
</dbReference>
<dbReference type="PANTHER" id="PTHR46960">
    <property type="entry name" value="E3 UBIQUITIN-PROTEIN LIGASE KEG"/>
    <property type="match status" value="1"/>
</dbReference>
<dbReference type="GO" id="GO:0005769">
    <property type="term" value="C:early endosome"/>
    <property type="evidence" value="ECO:0007669"/>
    <property type="project" value="TreeGrafter"/>
</dbReference>
<protein>
    <submittedName>
        <fullName evidence="1">Uncharacterized protein</fullName>
    </submittedName>
</protein>
<dbReference type="GO" id="GO:0004842">
    <property type="term" value="F:ubiquitin-protein transferase activity"/>
    <property type="evidence" value="ECO:0007669"/>
    <property type="project" value="InterPro"/>
</dbReference>
<dbReference type="GO" id="GO:0006952">
    <property type="term" value="P:defense response"/>
    <property type="evidence" value="ECO:0007669"/>
    <property type="project" value="InterPro"/>
</dbReference>
<proteinExistence type="predicted"/>
<gene>
    <name evidence="1" type="ORF">V8G54_011054</name>
</gene>
<accession>A0AAQ3S1Y2</accession>
<name>A0AAQ3S1Y2_VIGMU</name>
<evidence type="ECO:0000313" key="2">
    <source>
        <dbReference type="Proteomes" id="UP001374535"/>
    </source>
</evidence>
<dbReference type="GO" id="GO:0016567">
    <property type="term" value="P:protein ubiquitination"/>
    <property type="evidence" value="ECO:0007669"/>
    <property type="project" value="InterPro"/>
</dbReference>
<dbReference type="EMBL" id="CP144697">
    <property type="protein sequence ID" value="WVZ13488.1"/>
    <property type="molecule type" value="Genomic_DNA"/>
</dbReference>
<keyword evidence="2" id="KW-1185">Reference proteome</keyword>
<dbReference type="GO" id="GO:0009738">
    <property type="term" value="P:abscisic acid-activated signaling pathway"/>
    <property type="evidence" value="ECO:0007669"/>
    <property type="project" value="InterPro"/>
</dbReference>
<dbReference type="PANTHER" id="PTHR46960:SF1">
    <property type="entry name" value="E3 UBIQUITIN-PROTEIN LIGASE KEG"/>
    <property type="match status" value="1"/>
</dbReference>
<organism evidence="1 2">
    <name type="scientific">Vigna mungo</name>
    <name type="common">Black gram</name>
    <name type="synonym">Phaseolus mungo</name>
    <dbReference type="NCBI Taxonomy" id="3915"/>
    <lineage>
        <taxon>Eukaryota</taxon>
        <taxon>Viridiplantae</taxon>
        <taxon>Streptophyta</taxon>
        <taxon>Embryophyta</taxon>
        <taxon>Tracheophyta</taxon>
        <taxon>Spermatophyta</taxon>
        <taxon>Magnoliopsida</taxon>
        <taxon>eudicotyledons</taxon>
        <taxon>Gunneridae</taxon>
        <taxon>Pentapetalae</taxon>
        <taxon>rosids</taxon>
        <taxon>fabids</taxon>
        <taxon>Fabales</taxon>
        <taxon>Fabaceae</taxon>
        <taxon>Papilionoideae</taxon>
        <taxon>50 kb inversion clade</taxon>
        <taxon>NPAAA clade</taxon>
        <taxon>indigoferoid/millettioid clade</taxon>
        <taxon>Phaseoleae</taxon>
        <taxon>Vigna</taxon>
    </lineage>
</organism>
<reference evidence="1 2" key="1">
    <citation type="journal article" date="2023" name="Life. Sci Alliance">
        <title>Evolutionary insights into 3D genome organization and epigenetic landscape of Vigna mungo.</title>
        <authorList>
            <person name="Junaid A."/>
            <person name="Singh B."/>
            <person name="Bhatia S."/>
        </authorList>
    </citation>
    <scope>NUCLEOTIDE SEQUENCE [LARGE SCALE GENOMIC DNA]</scope>
    <source>
        <strain evidence="1">Urdbean</strain>
    </source>
</reference>
<sequence length="108" mass="12357">MYVDSSNMEKVEDFKVRDLVRSKPSLGTRPSCDWNSVGRESLAIVHSVQDFRYLELACCFRKRKWITHYTDVERVLALKLGNMLGFELVWLNQGGAGEELSLNLKGFG</sequence>
<dbReference type="GO" id="GO:0045324">
    <property type="term" value="P:late endosome to vacuole transport"/>
    <property type="evidence" value="ECO:0007669"/>
    <property type="project" value="TreeGrafter"/>
</dbReference>